<evidence type="ECO:0000313" key="12">
    <source>
        <dbReference type="Proteomes" id="UP001556367"/>
    </source>
</evidence>
<dbReference type="InterPro" id="IPR023612">
    <property type="entry name" value="Peptidase_M4"/>
</dbReference>
<evidence type="ECO:0000256" key="2">
    <source>
        <dbReference type="ARBA" id="ARBA00022670"/>
    </source>
</evidence>
<dbReference type="Pfam" id="PF01447">
    <property type="entry name" value="Peptidase_M4"/>
    <property type="match status" value="1"/>
</dbReference>
<gene>
    <name evidence="11" type="ORF">HGRIS_003203</name>
</gene>
<dbReference type="PANTHER" id="PTHR43579">
    <property type="match status" value="1"/>
</dbReference>
<feature type="domain" description="Peptidase M4 C-terminal" evidence="9">
    <location>
        <begin position="258"/>
        <end position="427"/>
    </location>
</feature>
<dbReference type="Pfam" id="PF02868">
    <property type="entry name" value="Peptidase_M4_C"/>
    <property type="match status" value="1"/>
</dbReference>
<keyword evidence="12" id="KW-1185">Reference proteome</keyword>
<evidence type="ECO:0000313" key="11">
    <source>
        <dbReference type="EMBL" id="KAL0957109.1"/>
    </source>
</evidence>
<sequence>MSLPSDVQDEHDVHHHCSHVCSIIPPYLLANIAGHPDAPEESRTFARNTLLHTETLLQVRHDFITQQRSATGGAGQSIVPGYVLDSITGSEDVEDDARDAAQRTLATSEGIRETRERHAAGLRDAGDQSASGVEGIAATPARLKRVVYTSENTEILDQRELRSENDPPVDDQSANECYDGFGATFEFYNQVFHRNSINDKGLSLLGSVHYGKKYINAFWNGSQMVFGDGDGGIYWNNFTSAVDVIAHELTHGVTSYTANLTYRGESGALNESISDVFGSMVKQYQLKQTSAEADWLIGAGLFTSRVNGVALRSMKAPGTAYDDPALGKDRQPNHYSKYVVLSDADDSGGVHIYSGIPNRAFYLAATALGGSSWERAGPIWYTTLRDKRLKHTANFKDFAQLTCDNAEKLYDASVRATVQKAWADVGVKVAKTA</sequence>
<evidence type="ECO:0000256" key="6">
    <source>
        <dbReference type="ARBA" id="ARBA00023049"/>
    </source>
</evidence>
<dbReference type="SUPFAM" id="SSF55486">
    <property type="entry name" value="Metalloproteases ('zincins'), catalytic domain"/>
    <property type="match status" value="1"/>
</dbReference>
<evidence type="ECO:0000256" key="4">
    <source>
        <dbReference type="ARBA" id="ARBA00022801"/>
    </source>
</evidence>
<evidence type="ECO:0000259" key="10">
    <source>
        <dbReference type="Pfam" id="PF16485"/>
    </source>
</evidence>
<evidence type="ECO:0000259" key="8">
    <source>
        <dbReference type="Pfam" id="PF01447"/>
    </source>
</evidence>
<dbReference type="PANTHER" id="PTHR43579:SF1">
    <property type="entry name" value="NEUTRAL METALLOPROTEINASE"/>
    <property type="match status" value="1"/>
</dbReference>
<dbReference type="Pfam" id="PF16485">
    <property type="entry name" value="PLN_propep"/>
    <property type="match status" value="1"/>
</dbReference>
<feature type="region of interest" description="Disordered" evidence="7">
    <location>
        <begin position="92"/>
        <end position="117"/>
    </location>
</feature>
<evidence type="ECO:0000256" key="7">
    <source>
        <dbReference type="SAM" id="MobiDB-lite"/>
    </source>
</evidence>
<evidence type="ECO:0000259" key="9">
    <source>
        <dbReference type="Pfam" id="PF02868"/>
    </source>
</evidence>
<keyword evidence="5" id="KW-0862">Zinc</keyword>
<evidence type="ECO:0008006" key="13">
    <source>
        <dbReference type="Google" id="ProtNLM"/>
    </source>
</evidence>
<dbReference type="InterPro" id="IPR001570">
    <property type="entry name" value="Peptidase_M4_C_domain"/>
</dbReference>
<keyword evidence="3" id="KW-0479">Metal-binding</keyword>
<feature type="domain" description="Peptidase M4" evidence="8">
    <location>
        <begin position="172"/>
        <end position="255"/>
    </location>
</feature>
<evidence type="ECO:0000256" key="3">
    <source>
        <dbReference type="ARBA" id="ARBA00022723"/>
    </source>
</evidence>
<proteinExistence type="inferred from homology"/>
<keyword evidence="4" id="KW-0378">Hydrolase</keyword>
<dbReference type="Gene3D" id="1.10.390.10">
    <property type="entry name" value="Neutral Protease Domain 2"/>
    <property type="match status" value="1"/>
</dbReference>
<reference evidence="12" key="1">
    <citation type="submission" date="2024-06" db="EMBL/GenBank/DDBJ databases">
        <title>Multi-omics analyses provide insights into the biosynthesis of the anticancer antibiotic pleurotin in Hohenbuehelia grisea.</title>
        <authorList>
            <person name="Weaver J.A."/>
            <person name="Alberti F."/>
        </authorList>
    </citation>
    <scope>NUCLEOTIDE SEQUENCE [LARGE SCALE GENOMIC DNA]</scope>
    <source>
        <strain evidence="12">T-177</strain>
    </source>
</reference>
<protein>
    <recommendedName>
        <fullName evidence="13">Neutral metalloproteinase</fullName>
    </recommendedName>
</protein>
<accession>A0ABR3JMR3</accession>
<keyword evidence="2" id="KW-0645">Protease</keyword>
<dbReference type="InterPro" id="IPR013856">
    <property type="entry name" value="Peptidase_M4_domain"/>
</dbReference>
<keyword evidence="6" id="KW-0482">Metalloprotease</keyword>
<dbReference type="Gene3D" id="3.10.170.10">
    <property type="match status" value="1"/>
</dbReference>
<evidence type="ECO:0000256" key="5">
    <source>
        <dbReference type="ARBA" id="ARBA00022833"/>
    </source>
</evidence>
<organism evidence="11 12">
    <name type="scientific">Hohenbuehelia grisea</name>
    <dbReference type="NCBI Taxonomy" id="104357"/>
    <lineage>
        <taxon>Eukaryota</taxon>
        <taxon>Fungi</taxon>
        <taxon>Dikarya</taxon>
        <taxon>Basidiomycota</taxon>
        <taxon>Agaricomycotina</taxon>
        <taxon>Agaricomycetes</taxon>
        <taxon>Agaricomycetidae</taxon>
        <taxon>Agaricales</taxon>
        <taxon>Pleurotineae</taxon>
        <taxon>Pleurotaceae</taxon>
        <taxon>Hohenbuehelia</taxon>
    </lineage>
</organism>
<evidence type="ECO:0000256" key="1">
    <source>
        <dbReference type="ARBA" id="ARBA00009388"/>
    </source>
</evidence>
<name>A0ABR3JMR3_9AGAR</name>
<comment type="similarity">
    <text evidence="1">Belongs to the peptidase M4 family.</text>
</comment>
<dbReference type="InterPro" id="IPR032475">
    <property type="entry name" value="Protealysin_N_PP"/>
</dbReference>
<dbReference type="CDD" id="cd09597">
    <property type="entry name" value="M4_TLP"/>
    <property type="match status" value="1"/>
</dbReference>
<feature type="domain" description="Protealysin N-terminal propeptide" evidence="10">
    <location>
        <begin position="21"/>
        <end position="57"/>
    </location>
</feature>
<dbReference type="InterPro" id="IPR052759">
    <property type="entry name" value="Metalloprotease_M4"/>
</dbReference>
<dbReference type="EMBL" id="JASNQZ010000006">
    <property type="protein sequence ID" value="KAL0957109.1"/>
    <property type="molecule type" value="Genomic_DNA"/>
</dbReference>
<dbReference type="PRINTS" id="PR00730">
    <property type="entry name" value="THERMOLYSIN"/>
</dbReference>
<dbReference type="InterPro" id="IPR027268">
    <property type="entry name" value="Peptidase_M4/M1_CTD_sf"/>
</dbReference>
<dbReference type="Proteomes" id="UP001556367">
    <property type="component" value="Unassembled WGS sequence"/>
</dbReference>
<comment type="caution">
    <text evidence="11">The sequence shown here is derived from an EMBL/GenBank/DDBJ whole genome shotgun (WGS) entry which is preliminary data.</text>
</comment>